<accession>A0AA96VJ93</accession>
<dbReference type="GeneID" id="85198095"/>
<feature type="transmembrane region" description="Helical" evidence="1">
    <location>
        <begin position="89"/>
        <end position="107"/>
    </location>
</feature>
<reference evidence="2 3" key="1">
    <citation type="submission" date="2023-07" db="EMBL/GenBank/DDBJ databases">
        <title>Closed genome sequence of Methanimicrococcus sp. Es2.</title>
        <authorList>
            <person name="Protasov E."/>
            <person name="Platt K."/>
            <person name="Reeh H."/>
            <person name="Poehlein A."/>
            <person name="Daniel R."/>
            <person name="Brune A."/>
        </authorList>
    </citation>
    <scope>NUCLEOTIDE SEQUENCE [LARGE SCALE GENOMIC DNA]</scope>
    <source>
        <strain evidence="2 3">Es2</strain>
    </source>
</reference>
<dbReference type="KEGG" id="mees:MmiEs2_16280"/>
<dbReference type="EMBL" id="CP131062">
    <property type="protein sequence ID" value="WNY29401.1"/>
    <property type="molecule type" value="Genomic_DNA"/>
</dbReference>
<keyword evidence="1" id="KW-0812">Transmembrane</keyword>
<feature type="transmembrane region" description="Helical" evidence="1">
    <location>
        <begin position="29"/>
        <end position="45"/>
    </location>
</feature>
<keyword evidence="1" id="KW-0472">Membrane</keyword>
<dbReference type="Proteomes" id="UP001302662">
    <property type="component" value="Chromosome"/>
</dbReference>
<sequence>MTNKILFILYILTGAIFSFYLAIKGMPDIMILIFCIVFGGMGPILKKMLDECISIIKNPKEKIKDVILFIIFIPIVFVFSYYLKANGVPFIIILIISIIFGGMIPVLKRVIANTLHQQ</sequence>
<evidence type="ECO:0000313" key="3">
    <source>
        <dbReference type="Proteomes" id="UP001302662"/>
    </source>
</evidence>
<gene>
    <name evidence="2" type="ORF">MmiEs2_16280</name>
</gene>
<feature type="transmembrane region" description="Helical" evidence="1">
    <location>
        <begin position="5"/>
        <end position="23"/>
    </location>
</feature>
<name>A0AA96VJ93_9EURY</name>
<proteinExistence type="predicted"/>
<dbReference type="AlphaFoldDB" id="A0AA96VJ93"/>
<evidence type="ECO:0000256" key="1">
    <source>
        <dbReference type="SAM" id="Phobius"/>
    </source>
</evidence>
<organism evidence="2 3">
    <name type="scientific">Methanimicrococcus stummii</name>
    <dbReference type="NCBI Taxonomy" id="3028294"/>
    <lineage>
        <taxon>Archaea</taxon>
        <taxon>Methanobacteriati</taxon>
        <taxon>Methanobacteriota</taxon>
        <taxon>Stenosarchaea group</taxon>
        <taxon>Methanomicrobia</taxon>
        <taxon>Methanosarcinales</taxon>
        <taxon>Methanosarcinaceae</taxon>
        <taxon>Methanimicrococcus</taxon>
    </lineage>
</organism>
<keyword evidence="3" id="KW-1185">Reference proteome</keyword>
<evidence type="ECO:0000313" key="2">
    <source>
        <dbReference type="EMBL" id="WNY29401.1"/>
    </source>
</evidence>
<protein>
    <submittedName>
        <fullName evidence="2">Uncharacterized protein</fullName>
    </submittedName>
</protein>
<dbReference type="RefSeq" id="WP_316559379.1">
    <property type="nucleotide sequence ID" value="NZ_CP131062.1"/>
</dbReference>
<feature type="transmembrane region" description="Helical" evidence="1">
    <location>
        <begin position="66"/>
        <end position="83"/>
    </location>
</feature>
<keyword evidence="1" id="KW-1133">Transmembrane helix</keyword>